<name>A0A1F6GFG0_9PROT</name>
<evidence type="ECO:0008006" key="3">
    <source>
        <dbReference type="Google" id="ProtNLM"/>
    </source>
</evidence>
<gene>
    <name evidence="1" type="ORF">A2527_00255</name>
</gene>
<dbReference type="SUPFAM" id="SSF158682">
    <property type="entry name" value="TerB-like"/>
    <property type="match status" value="1"/>
</dbReference>
<dbReference type="AlphaFoldDB" id="A0A1F6GFG0"/>
<dbReference type="Proteomes" id="UP000178449">
    <property type="component" value="Unassembled WGS sequence"/>
</dbReference>
<proteinExistence type="predicted"/>
<dbReference type="STRING" id="1817772.A2527_00255"/>
<comment type="caution">
    <text evidence="1">The sequence shown here is derived from an EMBL/GenBank/DDBJ whole genome shotgun (WGS) entry which is preliminary data.</text>
</comment>
<organism evidence="1 2">
    <name type="scientific">Candidatus Lambdaproteobacteria bacterium RIFOXYD2_FULL_50_16</name>
    <dbReference type="NCBI Taxonomy" id="1817772"/>
    <lineage>
        <taxon>Bacteria</taxon>
        <taxon>Pseudomonadati</taxon>
        <taxon>Pseudomonadota</taxon>
        <taxon>Candidatus Lambdaproteobacteria</taxon>
    </lineage>
</organism>
<dbReference type="EMBL" id="MFNE01000008">
    <property type="protein sequence ID" value="OGG96846.1"/>
    <property type="molecule type" value="Genomic_DNA"/>
</dbReference>
<sequence length="148" mass="17233">MRRQIISRLDQEQRNWLFKAIGRIIMADKKVDINEQAELFDALSLIADEHQIADAKRVLASADFLAKFTPMQHIPRDKAWDIFSELIRTAVSDAELAQEELDLLNQIMDALGFKKEARAALFSWVEKMVNLRSEELAFARRLDLYIER</sequence>
<accession>A0A1F6GFG0</accession>
<dbReference type="Gene3D" id="1.10.3680.10">
    <property type="entry name" value="TerB-like"/>
    <property type="match status" value="1"/>
</dbReference>
<evidence type="ECO:0000313" key="2">
    <source>
        <dbReference type="Proteomes" id="UP000178449"/>
    </source>
</evidence>
<dbReference type="InterPro" id="IPR029024">
    <property type="entry name" value="TerB-like"/>
</dbReference>
<evidence type="ECO:0000313" key="1">
    <source>
        <dbReference type="EMBL" id="OGG96846.1"/>
    </source>
</evidence>
<reference evidence="1 2" key="1">
    <citation type="journal article" date="2016" name="Nat. Commun.">
        <title>Thousands of microbial genomes shed light on interconnected biogeochemical processes in an aquifer system.</title>
        <authorList>
            <person name="Anantharaman K."/>
            <person name="Brown C.T."/>
            <person name="Hug L.A."/>
            <person name="Sharon I."/>
            <person name="Castelle C.J."/>
            <person name="Probst A.J."/>
            <person name="Thomas B.C."/>
            <person name="Singh A."/>
            <person name="Wilkins M.J."/>
            <person name="Karaoz U."/>
            <person name="Brodie E.L."/>
            <person name="Williams K.H."/>
            <person name="Hubbard S.S."/>
            <person name="Banfield J.F."/>
        </authorList>
    </citation>
    <scope>NUCLEOTIDE SEQUENCE [LARGE SCALE GENOMIC DNA]</scope>
</reference>
<protein>
    <recommendedName>
        <fullName evidence="3">Co-chaperone DjlA N-terminal domain-containing protein</fullName>
    </recommendedName>
</protein>